<gene>
    <name evidence="2" type="ORF">MUN89_03900</name>
</gene>
<dbReference type="InterPro" id="IPR011650">
    <property type="entry name" value="Peptidase_M20_dimer"/>
</dbReference>
<dbReference type="EMBL" id="CP095073">
    <property type="protein sequence ID" value="UOQ45108.1"/>
    <property type="molecule type" value="Genomic_DNA"/>
</dbReference>
<dbReference type="Proteomes" id="UP000831787">
    <property type="component" value="Chromosome"/>
</dbReference>
<dbReference type="InterPro" id="IPR036264">
    <property type="entry name" value="Bact_exopeptidase_dim_dom"/>
</dbReference>
<dbReference type="Pfam" id="PF07687">
    <property type="entry name" value="M20_dimer"/>
    <property type="match status" value="1"/>
</dbReference>
<dbReference type="Gene3D" id="3.40.630.10">
    <property type="entry name" value="Zn peptidases"/>
    <property type="match status" value="1"/>
</dbReference>
<feature type="domain" description="Peptidase M20 dimerisation" evidence="1">
    <location>
        <begin position="196"/>
        <end position="286"/>
    </location>
</feature>
<dbReference type="PANTHER" id="PTHR11014:SF63">
    <property type="entry name" value="METALLOPEPTIDASE, PUTATIVE (AFU_ORTHOLOGUE AFUA_6G09600)-RELATED"/>
    <property type="match status" value="1"/>
</dbReference>
<proteinExistence type="predicted"/>
<evidence type="ECO:0000259" key="1">
    <source>
        <dbReference type="Pfam" id="PF07687"/>
    </source>
</evidence>
<sequence>MTIKVTDLASQVEDLYPKLVELRRHFHSFPELSFSERMTSEKILLELKALDAFEIESGVGGHGIIATLNMGEGPIIGLRADMDALPIQEQSKESFTSRHPGVMHACGHDAHMAILLGTAKLLAEAAHSEFLQGTVKLIFQPAEEDCDEKGDTGAVKMLNSGKLERLDRVLALHMCPWRETGSIQIHDGPSMANNDNFELAINGSGGHAGYPQHVTDPVWISTFILQALYSLNSRKVNPLDVGTLSVGEIHAGHSNNVIPHTVNIKGTMRSYTSEVRELLVQELKQTAQIVTTMGGSFELDIQKGEPALVNHPEINQVIRKAAEGLRIVEEPFGMGSEDFSHMTAKYPGALFFLGCGLDPERSLHHPEFDIDERAMVHGVTIFMKSIQHLLWKGE</sequence>
<keyword evidence="3" id="KW-1185">Reference proteome</keyword>
<evidence type="ECO:0000313" key="2">
    <source>
        <dbReference type="EMBL" id="UOQ45108.1"/>
    </source>
</evidence>
<organism evidence="2 3">
    <name type="scientific">Halobacillus salinarum</name>
    <dbReference type="NCBI Taxonomy" id="2932257"/>
    <lineage>
        <taxon>Bacteria</taxon>
        <taxon>Bacillati</taxon>
        <taxon>Bacillota</taxon>
        <taxon>Bacilli</taxon>
        <taxon>Bacillales</taxon>
        <taxon>Bacillaceae</taxon>
        <taxon>Halobacillus</taxon>
    </lineage>
</organism>
<dbReference type="PIRSF" id="PIRSF005962">
    <property type="entry name" value="Pept_M20D_amidohydro"/>
    <property type="match status" value="1"/>
</dbReference>
<dbReference type="InterPro" id="IPR002933">
    <property type="entry name" value="Peptidase_M20"/>
</dbReference>
<dbReference type="RefSeq" id="WP_244711572.1">
    <property type="nucleotide sequence ID" value="NZ_CP095073.1"/>
</dbReference>
<reference evidence="2 3" key="1">
    <citation type="submission" date="2022-04" db="EMBL/GenBank/DDBJ databases">
        <title>Halobacillus sp. isolated from saltern.</title>
        <authorList>
            <person name="Won M."/>
            <person name="Lee C.-M."/>
            <person name="Woen H.-Y."/>
            <person name="Kwon S.-W."/>
        </authorList>
    </citation>
    <scope>NUCLEOTIDE SEQUENCE [LARGE SCALE GENOMIC DNA]</scope>
    <source>
        <strain evidence="2 3">SSBR10-3</strain>
    </source>
</reference>
<accession>A0ABY4EMM8</accession>
<dbReference type="InterPro" id="IPR017439">
    <property type="entry name" value="Amidohydrolase"/>
</dbReference>
<dbReference type="SUPFAM" id="SSF53187">
    <property type="entry name" value="Zn-dependent exopeptidases"/>
    <property type="match status" value="1"/>
</dbReference>
<name>A0ABY4EMM8_9BACI</name>
<dbReference type="NCBIfam" id="TIGR01891">
    <property type="entry name" value="amidohydrolases"/>
    <property type="match status" value="1"/>
</dbReference>
<dbReference type="SUPFAM" id="SSF55031">
    <property type="entry name" value="Bacterial exopeptidase dimerisation domain"/>
    <property type="match status" value="1"/>
</dbReference>
<protein>
    <submittedName>
        <fullName evidence="2">Amidohydrolase</fullName>
    </submittedName>
</protein>
<evidence type="ECO:0000313" key="3">
    <source>
        <dbReference type="Proteomes" id="UP000831787"/>
    </source>
</evidence>
<dbReference type="PANTHER" id="PTHR11014">
    <property type="entry name" value="PEPTIDASE M20 FAMILY MEMBER"/>
    <property type="match status" value="1"/>
</dbReference>
<dbReference type="Gene3D" id="3.30.70.360">
    <property type="match status" value="1"/>
</dbReference>
<dbReference type="Pfam" id="PF01546">
    <property type="entry name" value="Peptidase_M20"/>
    <property type="match status" value="1"/>
</dbReference>